<dbReference type="GO" id="GO:0000162">
    <property type="term" value="P:L-tryptophan biosynthetic process"/>
    <property type="evidence" value="ECO:0007669"/>
    <property type="project" value="TreeGrafter"/>
</dbReference>
<evidence type="ECO:0000259" key="3">
    <source>
        <dbReference type="Pfam" id="PF00425"/>
    </source>
</evidence>
<evidence type="ECO:0000259" key="4">
    <source>
        <dbReference type="Pfam" id="PF04715"/>
    </source>
</evidence>
<organism evidence="5 6">
    <name type="scientific">Marinimicrococcus flavescens</name>
    <dbReference type="NCBI Taxonomy" id="3031815"/>
    <lineage>
        <taxon>Bacteria</taxon>
        <taxon>Pseudomonadati</taxon>
        <taxon>Pseudomonadota</taxon>
        <taxon>Alphaproteobacteria</taxon>
        <taxon>Geminicoccales</taxon>
        <taxon>Geminicoccaceae</taxon>
        <taxon>Marinimicrococcus</taxon>
    </lineage>
</organism>
<dbReference type="InterPro" id="IPR005802">
    <property type="entry name" value="ADC_synth_comp_1"/>
</dbReference>
<feature type="domain" description="Anthranilate synthase component I N-terminal" evidence="4">
    <location>
        <begin position="13"/>
        <end position="143"/>
    </location>
</feature>
<dbReference type="InterPro" id="IPR010118">
    <property type="entry name" value="Para-NH2Bz/anthranilate_synth"/>
</dbReference>
<dbReference type="GO" id="GO:0046820">
    <property type="term" value="F:4-amino-4-deoxychorismate synthase activity"/>
    <property type="evidence" value="ECO:0007669"/>
    <property type="project" value="UniProtKB-EC"/>
</dbReference>
<reference evidence="5 6" key="1">
    <citation type="submission" date="2023-03" db="EMBL/GenBank/DDBJ databases">
        <title>YIM 152171 draft genome.</title>
        <authorList>
            <person name="Yang Z."/>
        </authorList>
    </citation>
    <scope>NUCLEOTIDE SEQUENCE [LARGE SCALE GENOMIC DNA]</scope>
    <source>
        <strain evidence="5 6">YIM 152171</strain>
    </source>
</reference>
<dbReference type="InterPro" id="IPR006805">
    <property type="entry name" value="Anth_synth_I_N"/>
</dbReference>
<keyword evidence="2 5" id="KW-0808">Transferase</keyword>
<dbReference type="NCBIfam" id="TIGR00553">
    <property type="entry name" value="pabB"/>
    <property type="match status" value="1"/>
</dbReference>
<name>A0AAP3XS70_9PROT</name>
<comment type="caution">
    <text evidence="5">The sequence shown here is derived from an EMBL/GenBank/DDBJ whole genome shotgun (WGS) entry which is preliminary data.</text>
</comment>
<evidence type="ECO:0000313" key="5">
    <source>
        <dbReference type="EMBL" id="MDF1586980.1"/>
    </source>
</evidence>
<dbReference type="SUPFAM" id="SSF56322">
    <property type="entry name" value="ADC synthase"/>
    <property type="match status" value="1"/>
</dbReference>
<keyword evidence="6" id="KW-1185">Reference proteome</keyword>
<dbReference type="Pfam" id="PF00425">
    <property type="entry name" value="Chorismate_bind"/>
    <property type="match status" value="1"/>
</dbReference>
<evidence type="ECO:0000256" key="1">
    <source>
        <dbReference type="ARBA" id="ARBA00013139"/>
    </source>
</evidence>
<dbReference type="NCBIfam" id="TIGR01824">
    <property type="entry name" value="PabB-clade2"/>
    <property type="match status" value="1"/>
</dbReference>
<dbReference type="InterPro" id="IPR015890">
    <property type="entry name" value="Chorismate_C"/>
</dbReference>
<sequence length="464" mass="50341">MDADLLTREIPFADPLAVYESLRHLPAPVLLESARADGRMGRWSYVAADPFVTLSSRNGRMSCEGATLAGDPFAALQRILVAHAVRHDPALPPFQTGAIGYLGYDLAHHLERLPSPERDDLAFPDLILGFYDTIVALDHVEQRGWLLSSGLPEKVPAARLTRRRQRLELFAGLVGQAGPLPPPVATGPVIIRSNFTRERYEAAVQRVVDYILAGDIFQANIAQRFLAELPDGLDAAGLYRRLRARNPAPFAALLDFGETAIASASPERFLSVADGVVETRPIKGTRPRGATPEEDERLAAELLASGKDRAENVMIVDLLRNDLSRVCREHSVLTPEVCVLESYATVHHLVSTVTGRLREGTGAVDLLRATFPGGSITGAPKIRAMEIIAELEPTRRGPYCGSIGWIGFDGWMDTSITIRTYAIKGRTVTFQAGGGIVADSIPAAEYDETIDKARALIGALRDGA</sequence>
<dbReference type="RefSeq" id="WP_327789401.1">
    <property type="nucleotide sequence ID" value="NZ_JARGEQ010000102.1"/>
</dbReference>
<feature type="domain" description="Chorismate-utilising enzyme C-terminal" evidence="3">
    <location>
        <begin position="197"/>
        <end position="452"/>
    </location>
</feature>
<dbReference type="AlphaFoldDB" id="A0AAP3XS70"/>
<accession>A0AAP3XS70</accession>
<dbReference type="GO" id="GO:0009396">
    <property type="term" value="P:folic acid-containing compound biosynthetic process"/>
    <property type="evidence" value="ECO:0007669"/>
    <property type="project" value="InterPro"/>
</dbReference>
<dbReference type="InterPro" id="IPR005801">
    <property type="entry name" value="ADC_synthase"/>
</dbReference>
<dbReference type="PANTHER" id="PTHR11236:SF50">
    <property type="entry name" value="AMINODEOXYCHORISMATE SYNTHASE COMPONENT 1"/>
    <property type="match status" value="1"/>
</dbReference>
<dbReference type="Pfam" id="PF04715">
    <property type="entry name" value="Anth_synt_I_N"/>
    <property type="match status" value="1"/>
</dbReference>
<proteinExistence type="predicted"/>
<evidence type="ECO:0000256" key="2">
    <source>
        <dbReference type="ARBA" id="ARBA00022679"/>
    </source>
</evidence>
<dbReference type="PRINTS" id="PR00095">
    <property type="entry name" value="ANTSNTHASEI"/>
</dbReference>
<dbReference type="EC" id="2.6.1.85" evidence="1"/>
<dbReference type="Proteomes" id="UP001301140">
    <property type="component" value="Unassembled WGS sequence"/>
</dbReference>
<dbReference type="Gene3D" id="3.60.120.10">
    <property type="entry name" value="Anthranilate synthase"/>
    <property type="match status" value="1"/>
</dbReference>
<keyword evidence="5" id="KW-0032">Aminotransferase</keyword>
<dbReference type="PANTHER" id="PTHR11236">
    <property type="entry name" value="AMINOBENZOATE/ANTHRANILATE SYNTHASE"/>
    <property type="match status" value="1"/>
</dbReference>
<dbReference type="EMBL" id="JARGEQ010000102">
    <property type="protein sequence ID" value="MDF1586980.1"/>
    <property type="molecule type" value="Genomic_DNA"/>
</dbReference>
<evidence type="ECO:0000313" key="6">
    <source>
        <dbReference type="Proteomes" id="UP001301140"/>
    </source>
</evidence>
<protein>
    <recommendedName>
        <fullName evidence="1">aminodeoxychorismate synthase</fullName>
        <ecNumber evidence="1">2.6.1.85</ecNumber>
    </recommendedName>
</protein>
<dbReference type="InterPro" id="IPR019999">
    <property type="entry name" value="Anth_synth_I-like"/>
</dbReference>
<gene>
    <name evidence="5" type="primary">pabB</name>
    <name evidence="5" type="ORF">PZ740_11385</name>
</gene>